<evidence type="ECO:0000256" key="3">
    <source>
        <dbReference type="PROSITE-ProRule" id="PRU00514"/>
    </source>
</evidence>
<feature type="binding site" evidence="2">
    <location>
        <position position="89"/>
    </location>
    <ligand>
        <name>prephenate</name>
        <dbReference type="ChEBI" id="CHEBI:29934"/>
    </ligand>
</feature>
<evidence type="ECO:0000313" key="6">
    <source>
        <dbReference type="Proteomes" id="UP000002754"/>
    </source>
</evidence>
<keyword evidence="2 3" id="KW-0028">Amino-acid biosynthesis</keyword>
<gene>
    <name evidence="5" type="ORF">AJ85_21145</name>
    <name evidence="4" type="ORF">BALCAV_0200355</name>
</gene>
<dbReference type="EMBL" id="ALPT02000001">
    <property type="protein sequence ID" value="KGA99141.1"/>
    <property type="molecule type" value="Genomic_DNA"/>
</dbReference>
<dbReference type="PANTHER" id="PTHR21164:SF0">
    <property type="entry name" value="CHORISMATE MUTASE AROH"/>
    <property type="match status" value="1"/>
</dbReference>
<dbReference type="EC" id="5.4.99.5" evidence="1 3"/>
<dbReference type="CDD" id="cd02185">
    <property type="entry name" value="AroH"/>
    <property type="match status" value="1"/>
</dbReference>
<proteinExistence type="predicted"/>
<dbReference type="EMBL" id="JALP01000027">
    <property type="protein sequence ID" value="THG92027.1"/>
    <property type="molecule type" value="Genomic_DNA"/>
</dbReference>
<reference evidence="5 7" key="2">
    <citation type="submission" date="2014-01" db="EMBL/GenBank/DDBJ databases">
        <title>Draft genome sequencing of Bacillus alcalophilus CGMCC 1.3604.</title>
        <authorList>
            <person name="Yang J."/>
            <person name="Diao L."/>
            <person name="Yang S."/>
        </authorList>
    </citation>
    <scope>NUCLEOTIDE SEQUENCE [LARGE SCALE GENOMIC DNA]</scope>
    <source>
        <strain evidence="5 7">CGMCC 1.3604</strain>
    </source>
</reference>
<dbReference type="GO" id="GO:0008652">
    <property type="term" value="P:amino acid biosynthetic process"/>
    <property type="evidence" value="ECO:0007669"/>
    <property type="project" value="UniProtKB-UniRule"/>
</dbReference>
<organism evidence="4 6">
    <name type="scientific">Alkalihalobacillus alcalophilus ATCC 27647 = CGMCC 1.3604</name>
    <dbReference type="NCBI Taxonomy" id="1218173"/>
    <lineage>
        <taxon>Bacteria</taxon>
        <taxon>Bacillati</taxon>
        <taxon>Bacillota</taxon>
        <taxon>Bacilli</taxon>
        <taxon>Bacillales</taxon>
        <taxon>Bacillaceae</taxon>
        <taxon>Alkalihalobacillus</taxon>
    </lineage>
</organism>
<dbReference type="PROSITE" id="PS51167">
    <property type="entry name" value="CHORISMATE_MUT_1"/>
    <property type="match status" value="1"/>
</dbReference>
<dbReference type="RefSeq" id="WP_003323161.1">
    <property type="nucleotide sequence ID" value="NZ_ALPT02000001.1"/>
</dbReference>
<keyword evidence="2 3" id="KW-0057">Aromatic amino acid biosynthesis</keyword>
<dbReference type="PIRSF" id="PIRSF005965">
    <property type="entry name" value="Chor_mut_AroH"/>
    <property type="match status" value="1"/>
</dbReference>
<evidence type="ECO:0000313" key="7">
    <source>
        <dbReference type="Proteomes" id="UP000297014"/>
    </source>
</evidence>
<dbReference type="Gene3D" id="3.30.1330.40">
    <property type="entry name" value="RutC-like"/>
    <property type="match status" value="1"/>
</dbReference>
<dbReference type="Proteomes" id="UP000002754">
    <property type="component" value="Unassembled WGS sequence"/>
</dbReference>
<dbReference type="InterPro" id="IPR035959">
    <property type="entry name" value="RutC-like_sf"/>
</dbReference>
<dbReference type="GO" id="GO:0046417">
    <property type="term" value="P:chorismate metabolic process"/>
    <property type="evidence" value="ECO:0007669"/>
    <property type="project" value="TreeGrafter"/>
</dbReference>
<protein>
    <recommendedName>
        <fullName evidence="1 3">chorismate mutase</fullName>
        <ecNumber evidence="1 3">5.4.99.5</ecNumber>
    </recommendedName>
</protein>
<keyword evidence="6" id="KW-1185">Reference proteome</keyword>
<dbReference type="OrthoDB" id="9802232at2"/>
<dbReference type="SUPFAM" id="SSF55298">
    <property type="entry name" value="YjgF-like"/>
    <property type="match status" value="1"/>
</dbReference>
<evidence type="ECO:0000256" key="1">
    <source>
        <dbReference type="NCBIfam" id="TIGR01796"/>
    </source>
</evidence>
<dbReference type="GO" id="GO:0004106">
    <property type="term" value="F:chorismate mutase activity"/>
    <property type="evidence" value="ECO:0007669"/>
    <property type="project" value="UniProtKB-UniRule"/>
</dbReference>
<dbReference type="NCBIfam" id="TIGR01796">
    <property type="entry name" value="CM_mono_aroH"/>
    <property type="match status" value="1"/>
</dbReference>
<dbReference type="UniPathway" id="UPA00120">
    <property type="reaction ID" value="UER00203"/>
</dbReference>
<comment type="caution">
    <text evidence="4">The sequence shown here is derived from an EMBL/GenBank/DDBJ whole genome shotgun (WGS) entry which is preliminary data.</text>
</comment>
<sequence length="127" mass="14175">MVRGIRGATTVKEDVEEIVLDATEELLALMIEKNEIQPEDVAQVLITVTEDLIATFPAKALRRFEGFDYVPVMCAREIAVPGSLENCIRIMMTVNTDVAQDQITHIYLNDAVKLRPDLVLTDQSESV</sequence>
<feature type="binding site" evidence="2">
    <location>
        <position position="107"/>
    </location>
    <ligand>
        <name>prephenate</name>
        <dbReference type="ChEBI" id="CHEBI:29934"/>
    </ligand>
</feature>
<feature type="binding site" evidence="2">
    <location>
        <position position="6"/>
    </location>
    <ligand>
        <name>prephenate</name>
        <dbReference type="ChEBI" id="CHEBI:29934"/>
    </ligand>
</feature>
<keyword evidence="3" id="KW-0413">Isomerase</keyword>
<dbReference type="STRING" id="1218173.BALCAV_0200355"/>
<dbReference type="Proteomes" id="UP000297014">
    <property type="component" value="Unassembled WGS sequence"/>
</dbReference>
<evidence type="ECO:0000256" key="2">
    <source>
        <dbReference type="PIRSR" id="PIRSR005965-1"/>
    </source>
</evidence>
<reference evidence="4 6" key="1">
    <citation type="journal article" date="2014" name="Genome Announc.">
        <title>Draft Genome Sequence of Bacillus alcalophilus AV1934, a Classic Alkaliphile Isolated from Human Feces in 1934.</title>
        <authorList>
            <person name="Attie O."/>
            <person name="Jayaprakash A."/>
            <person name="Shah H."/>
            <person name="Paulsen I.T."/>
            <person name="Morino M."/>
            <person name="Takahashi Y."/>
            <person name="Narumi I."/>
            <person name="Sachidanandam R."/>
            <person name="Satoh K."/>
            <person name="Ito M."/>
            <person name="Krulwich T.A."/>
        </authorList>
    </citation>
    <scope>NUCLEOTIDE SEQUENCE [LARGE SCALE GENOMIC DNA]</scope>
    <source>
        <strain evidence="4 6">AV1934</strain>
    </source>
</reference>
<dbReference type="InterPro" id="IPR008243">
    <property type="entry name" value="Chorismate_mutase_AroH"/>
</dbReference>
<evidence type="ECO:0000313" key="4">
    <source>
        <dbReference type="EMBL" id="KGA99141.1"/>
    </source>
</evidence>
<comment type="catalytic activity">
    <reaction evidence="3">
        <text>chorismate = prephenate</text>
        <dbReference type="Rhea" id="RHEA:13897"/>
        <dbReference type="ChEBI" id="CHEBI:29748"/>
        <dbReference type="ChEBI" id="CHEBI:29934"/>
        <dbReference type="EC" id="5.4.99.5"/>
    </reaction>
</comment>
<dbReference type="Pfam" id="PF07736">
    <property type="entry name" value="CM_1"/>
    <property type="match status" value="1"/>
</dbReference>
<dbReference type="PANTHER" id="PTHR21164">
    <property type="entry name" value="CHORISMATE MUTASE"/>
    <property type="match status" value="1"/>
</dbReference>
<name>A0A094WQR7_ALKAL</name>
<accession>A0A094WQR7</accession>
<dbReference type="AlphaFoldDB" id="A0A094WQR7"/>
<evidence type="ECO:0000313" key="5">
    <source>
        <dbReference type="EMBL" id="THG92027.1"/>
    </source>
</evidence>
<dbReference type="GO" id="GO:0009073">
    <property type="term" value="P:aromatic amino acid family biosynthetic process"/>
    <property type="evidence" value="ECO:0007669"/>
    <property type="project" value="UniProtKB-UniRule"/>
</dbReference>
<dbReference type="eggNOG" id="COG4401">
    <property type="taxonomic scope" value="Bacteria"/>
</dbReference>